<reference evidence="2" key="1">
    <citation type="journal article" date="2014" name="Int. J. Syst. Evol. Microbiol.">
        <title>Complete genome sequence of Corynebacterium casei LMG S-19264T (=DSM 44701T), isolated from a smear-ripened cheese.</title>
        <authorList>
            <consortium name="US DOE Joint Genome Institute (JGI-PGF)"/>
            <person name="Walter F."/>
            <person name="Albersmeier A."/>
            <person name="Kalinowski J."/>
            <person name="Ruckert C."/>
        </authorList>
    </citation>
    <scope>NUCLEOTIDE SEQUENCE</scope>
    <source>
        <strain evidence="2">JCM 4714</strain>
    </source>
</reference>
<dbReference type="EMBL" id="BMVG01000057">
    <property type="protein sequence ID" value="GHE14953.1"/>
    <property type="molecule type" value="Genomic_DNA"/>
</dbReference>
<proteinExistence type="predicted"/>
<accession>A0A918YSD5</accession>
<dbReference type="AlphaFoldDB" id="A0A918YSD5"/>
<dbReference type="InterPro" id="IPR035992">
    <property type="entry name" value="Ricin_B-like_lectins"/>
</dbReference>
<keyword evidence="3" id="KW-1185">Reference proteome</keyword>
<comment type="caution">
    <text evidence="2">The sequence shown here is derived from an EMBL/GenBank/DDBJ whole genome shotgun (WGS) entry which is preliminary data.</text>
</comment>
<dbReference type="PROSITE" id="PS50231">
    <property type="entry name" value="RICIN_B_LECTIN"/>
    <property type="match status" value="1"/>
</dbReference>
<evidence type="ECO:0000313" key="3">
    <source>
        <dbReference type="Proteomes" id="UP000655443"/>
    </source>
</evidence>
<sequence>MDLRERAEPRPEPQPHTRTHDMTLTRHWRQWGVVALAGVLLAASGTGSAAARREQGGEGEVHAYAVDPPNSWYENRCLYHGYDESPHLPKLVENVVMTCGTGDTWHGIGKTWTATKYGQLVSGYDQAARQYLCLDAAAPHLEGWAGDGDSAVVDSACDNGDAQKWSFADNRVRNNDRCLAAGDDADNGWWKYWGFSTISVVARDCSADQSRLTWKTPAPAGPEEQPEICRYIPDDNDDVSPRACFMWASAHHSDVTSKDYIFESPDKWSEQAHDHAEHRKRDVQEADVTLIVSVQEFGSAAEHIRHATTAHPDTAILTIDRSTADATQRRRQTTRLIRQYRRDHSVAANQDVDEWPMAMFAEGGESPVLSLMAIDRESNRSLGAAIANALDGANPADTAWWNNARVRFVVVDTIEQADNLAQALRAQDDQRNRADAVRVLSRVITQQAEQDNRTYLQDVTAGLRQQINNAGVGMTALGAFAVHSFGQP</sequence>
<gene>
    <name evidence="2" type="ORF">GCM10010339_87970</name>
</gene>
<evidence type="ECO:0000313" key="2">
    <source>
        <dbReference type="EMBL" id="GHE14953.1"/>
    </source>
</evidence>
<name>A0A918YSD5_9ACTN</name>
<feature type="region of interest" description="Disordered" evidence="1">
    <location>
        <begin position="1"/>
        <end position="22"/>
    </location>
</feature>
<protein>
    <submittedName>
        <fullName evidence="2">Uncharacterized protein</fullName>
    </submittedName>
</protein>
<organism evidence="2 3">
    <name type="scientific">Streptomyces alanosinicus</name>
    <dbReference type="NCBI Taxonomy" id="68171"/>
    <lineage>
        <taxon>Bacteria</taxon>
        <taxon>Bacillati</taxon>
        <taxon>Actinomycetota</taxon>
        <taxon>Actinomycetes</taxon>
        <taxon>Kitasatosporales</taxon>
        <taxon>Streptomycetaceae</taxon>
        <taxon>Streptomyces</taxon>
    </lineage>
</organism>
<evidence type="ECO:0000256" key="1">
    <source>
        <dbReference type="SAM" id="MobiDB-lite"/>
    </source>
</evidence>
<reference evidence="2" key="2">
    <citation type="submission" date="2020-09" db="EMBL/GenBank/DDBJ databases">
        <authorList>
            <person name="Sun Q."/>
            <person name="Ohkuma M."/>
        </authorList>
    </citation>
    <scope>NUCLEOTIDE SEQUENCE</scope>
    <source>
        <strain evidence="2">JCM 4714</strain>
    </source>
</reference>
<dbReference type="Proteomes" id="UP000655443">
    <property type="component" value="Unassembled WGS sequence"/>
</dbReference>
<dbReference type="SUPFAM" id="SSF50370">
    <property type="entry name" value="Ricin B-like lectins"/>
    <property type="match status" value="1"/>
</dbReference>